<dbReference type="OrthoDB" id="5918741at2"/>
<evidence type="ECO:0008006" key="3">
    <source>
        <dbReference type="Google" id="ProtNLM"/>
    </source>
</evidence>
<dbReference type="Proteomes" id="UP000307362">
    <property type="component" value="Unassembled WGS sequence"/>
</dbReference>
<organism evidence="1 2">
    <name type="scientific">Pseudoalteromonas phenolica</name>
    <dbReference type="NCBI Taxonomy" id="161398"/>
    <lineage>
        <taxon>Bacteria</taxon>
        <taxon>Pseudomonadati</taxon>
        <taxon>Pseudomonadota</taxon>
        <taxon>Gammaproteobacteria</taxon>
        <taxon>Alteromonadales</taxon>
        <taxon>Pseudoalteromonadaceae</taxon>
        <taxon>Pseudoalteromonas</taxon>
    </lineage>
</organism>
<comment type="caution">
    <text evidence="1">The sequence shown here is derived from an EMBL/GenBank/DDBJ whole genome shotgun (WGS) entry which is preliminary data.</text>
</comment>
<dbReference type="AlphaFoldDB" id="A0A5S3YRG4"/>
<protein>
    <recommendedName>
        <fullName evidence="3">Lipoprotein</fullName>
    </recommendedName>
</protein>
<reference evidence="1 2" key="1">
    <citation type="submission" date="2017-12" db="EMBL/GenBank/DDBJ databases">
        <authorList>
            <person name="Paulsen S."/>
            <person name="Gram L.K."/>
        </authorList>
    </citation>
    <scope>NUCLEOTIDE SEQUENCE [LARGE SCALE GENOMIC DNA]</scope>
    <source>
        <strain evidence="1 2">S1189</strain>
    </source>
</reference>
<reference evidence="2" key="2">
    <citation type="submission" date="2019-06" db="EMBL/GenBank/DDBJ databases">
        <title>Co-occurence of chitin degradation, pigmentation and bioactivity in marine Pseudoalteromonas.</title>
        <authorList>
            <person name="Sonnenschein E.C."/>
            <person name="Bech P.K."/>
        </authorList>
    </citation>
    <scope>NUCLEOTIDE SEQUENCE [LARGE SCALE GENOMIC DNA]</scope>
    <source>
        <strain evidence="2">S1189</strain>
    </source>
</reference>
<evidence type="ECO:0000313" key="1">
    <source>
        <dbReference type="EMBL" id="TMP78627.1"/>
    </source>
</evidence>
<sequence>MRILFAFIILLTLFGCSSTIHTYGVKEANSAVLAGPYHVDLTAINEKFPANRPGCTGPVCTKGFKIYFSEGAHSIDVALATGNAYTGTVRLAFYARSGKQYQFKHSEKDGVVINEKGTWQPVIVDVSTNKVVSHYKDVQIP</sequence>
<name>A0A5S3YRG4_9GAMM</name>
<gene>
    <name evidence="1" type="ORF">CWB73_16365</name>
</gene>
<proteinExistence type="predicted"/>
<accession>A0A5S3YRG4</accession>
<dbReference type="RefSeq" id="WP_138568594.1">
    <property type="nucleotide sequence ID" value="NZ_PNCM01000037.1"/>
</dbReference>
<dbReference type="EMBL" id="PNCM01000037">
    <property type="protein sequence ID" value="TMP78627.1"/>
    <property type="molecule type" value="Genomic_DNA"/>
</dbReference>
<evidence type="ECO:0000313" key="2">
    <source>
        <dbReference type="Proteomes" id="UP000307362"/>
    </source>
</evidence>
<dbReference type="PROSITE" id="PS51257">
    <property type="entry name" value="PROKAR_LIPOPROTEIN"/>
    <property type="match status" value="1"/>
</dbReference>